<accession>A0A453NEX3</accession>
<evidence type="ECO:0000313" key="2">
    <source>
        <dbReference type="Proteomes" id="UP000015105"/>
    </source>
</evidence>
<reference evidence="1" key="5">
    <citation type="journal article" date="2021" name="G3 (Bethesda)">
        <title>Aegilops tauschii genome assembly Aet v5.0 features greater sequence contiguity and improved annotation.</title>
        <authorList>
            <person name="Wang L."/>
            <person name="Zhu T."/>
            <person name="Rodriguez J.C."/>
            <person name="Deal K.R."/>
            <person name="Dubcovsky J."/>
            <person name="McGuire P.E."/>
            <person name="Lux T."/>
            <person name="Spannagl M."/>
            <person name="Mayer K.F.X."/>
            <person name="Baldrich P."/>
            <person name="Meyers B.C."/>
            <person name="Huo N."/>
            <person name="Gu Y.Q."/>
            <person name="Zhou H."/>
            <person name="Devos K.M."/>
            <person name="Bennetzen J.L."/>
            <person name="Unver T."/>
            <person name="Budak H."/>
            <person name="Gulick P.J."/>
            <person name="Galiba G."/>
            <person name="Kalapos B."/>
            <person name="Nelson D.R."/>
            <person name="Li P."/>
            <person name="You F.M."/>
            <person name="Luo M.C."/>
            <person name="Dvorak J."/>
        </authorList>
    </citation>
    <scope>NUCLEOTIDE SEQUENCE [LARGE SCALE GENOMIC DNA]</scope>
    <source>
        <strain evidence="1">cv. AL8/78</strain>
    </source>
</reference>
<dbReference type="Gramene" id="AET6Gv20353600.36">
    <property type="protein sequence ID" value="AET6Gv20353600.36"/>
    <property type="gene ID" value="AET6Gv20353600"/>
</dbReference>
<reference evidence="2" key="2">
    <citation type="journal article" date="2017" name="Nat. Plants">
        <title>The Aegilops tauschii genome reveals multiple impacts of transposons.</title>
        <authorList>
            <person name="Zhao G."/>
            <person name="Zou C."/>
            <person name="Li K."/>
            <person name="Wang K."/>
            <person name="Li T."/>
            <person name="Gao L."/>
            <person name="Zhang X."/>
            <person name="Wang H."/>
            <person name="Yang Z."/>
            <person name="Liu X."/>
            <person name="Jiang W."/>
            <person name="Mao L."/>
            <person name="Kong X."/>
            <person name="Jiao Y."/>
            <person name="Jia J."/>
        </authorList>
    </citation>
    <scope>NUCLEOTIDE SEQUENCE [LARGE SCALE GENOMIC DNA]</scope>
    <source>
        <strain evidence="2">cv. AL8/78</strain>
    </source>
</reference>
<protein>
    <submittedName>
        <fullName evidence="1">Uncharacterized protein</fullName>
    </submittedName>
</protein>
<keyword evidence="2" id="KW-1185">Reference proteome</keyword>
<dbReference type="EnsemblPlants" id="AET6Gv20353600.36">
    <property type="protein sequence ID" value="AET6Gv20353600.36"/>
    <property type="gene ID" value="AET6Gv20353600"/>
</dbReference>
<name>A0A453NEX3_AEGTS</name>
<organism evidence="1 2">
    <name type="scientific">Aegilops tauschii subsp. strangulata</name>
    <name type="common">Goatgrass</name>
    <dbReference type="NCBI Taxonomy" id="200361"/>
    <lineage>
        <taxon>Eukaryota</taxon>
        <taxon>Viridiplantae</taxon>
        <taxon>Streptophyta</taxon>
        <taxon>Embryophyta</taxon>
        <taxon>Tracheophyta</taxon>
        <taxon>Spermatophyta</taxon>
        <taxon>Magnoliopsida</taxon>
        <taxon>Liliopsida</taxon>
        <taxon>Poales</taxon>
        <taxon>Poaceae</taxon>
        <taxon>BOP clade</taxon>
        <taxon>Pooideae</taxon>
        <taxon>Triticodae</taxon>
        <taxon>Triticeae</taxon>
        <taxon>Triticinae</taxon>
        <taxon>Aegilops</taxon>
    </lineage>
</organism>
<proteinExistence type="predicted"/>
<reference evidence="1" key="3">
    <citation type="journal article" date="2017" name="Nature">
        <title>Genome sequence of the progenitor of the wheat D genome Aegilops tauschii.</title>
        <authorList>
            <person name="Luo M.C."/>
            <person name="Gu Y.Q."/>
            <person name="Puiu D."/>
            <person name="Wang H."/>
            <person name="Twardziok S.O."/>
            <person name="Deal K.R."/>
            <person name="Huo N."/>
            <person name="Zhu T."/>
            <person name="Wang L."/>
            <person name="Wang Y."/>
            <person name="McGuire P.E."/>
            <person name="Liu S."/>
            <person name="Long H."/>
            <person name="Ramasamy R.K."/>
            <person name="Rodriguez J.C."/>
            <person name="Van S.L."/>
            <person name="Yuan L."/>
            <person name="Wang Z."/>
            <person name="Xia Z."/>
            <person name="Xiao L."/>
            <person name="Anderson O.D."/>
            <person name="Ouyang S."/>
            <person name="Liang Y."/>
            <person name="Zimin A.V."/>
            <person name="Pertea G."/>
            <person name="Qi P."/>
            <person name="Bennetzen J.L."/>
            <person name="Dai X."/>
            <person name="Dawson M.W."/>
            <person name="Muller H.G."/>
            <person name="Kugler K."/>
            <person name="Rivarola-Duarte L."/>
            <person name="Spannagl M."/>
            <person name="Mayer K.F.X."/>
            <person name="Lu F.H."/>
            <person name="Bevan M.W."/>
            <person name="Leroy P."/>
            <person name="Li P."/>
            <person name="You F.M."/>
            <person name="Sun Q."/>
            <person name="Liu Z."/>
            <person name="Lyons E."/>
            <person name="Wicker T."/>
            <person name="Salzberg S.L."/>
            <person name="Devos K.M."/>
            <person name="Dvorak J."/>
        </authorList>
    </citation>
    <scope>NUCLEOTIDE SEQUENCE [LARGE SCALE GENOMIC DNA]</scope>
    <source>
        <strain evidence="1">cv. AL8/78</strain>
    </source>
</reference>
<dbReference type="Proteomes" id="UP000015105">
    <property type="component" value="Chromosome 6D"/>
</dbReference>
<evidence type="ECO:0000313" key="1">
    <source>
        <dbReference type="EnsemblPlants" id="AET6Gv20353600.36"/>
    </source>
</evidence>
<reference evidence="1" key="4">
    <citation type="submission" date="2019-03" db="UniProtKB">
        <authorList>
            <consortium name="EnsemblPlants"/>
        </authorList>
    </citation>
    <scope>IDENTIFICATION</scope>
</reference>
<dbReference type="AlphaFoldDB" id="A0A453NEX3"/>
<sequence length="49" mass="5788">RFTCSLYELYGANNSFWSFLDGHLCCPLVTRYSSKIIKVYFVVEPADFW</sequence>
<reference evidence="2" key="1">
    <citation type="journal article" date="2014" name="Science">
        <title>Ancient hybridizations among the ancestral genomes of bread wheat.</title>
        <authorList>
            <consortium name="International Wheat Genome Sequencing Consortium,"/>
            <person name="Marcussen T."/>
            <person name="Sandve S.R."/>
            <person name="Heier L."/>
            <person name="Spannagl M."/>
            <person name="Pfeifer M."/>
            <person name="Jakobsen K.S."/>
            <person name="Wulff B.B."/>
            <person name="Steuernagel B."/>
            <person name="Mayer K.F."/>
            <person name="Olsen O.A."/>
        </authorList>
    </citation>
    <scope>NUCLEOTIDE SEQUENCE [LARGE SCALE GENOMIC DNA]</scope>
    <source>
        <strain evidence="2">cv. AL8/78</strain>
    </source>
</reference>